<feature type="region of interest" description="Disordered" evidence="1">
    <location>
        <begin position="272"/>
        <end position="310"/>
    </location>
</feature>
<comment type="caution">
    <text evidence="2">The sequence shown here is derived from an EMBL/GenBank/DDBJ whole genome shotgun (WGS) entry which is preliminary data.</text>
</comment>
<reference evidence="2 3" key="1">
    <citation type="submission" date="2023-07" db="EMBL/GenBank/DDBJ databases">
        <title>Comparative genomics of wheat-associated soil bacteria to identify genetic determinants of phenazine resistance.</title>
        <authorList>
            <person name="Mouncey N."/>
        </authorList>
    </citation>
    <scope>NUCLEOTIDE SEQUENCE [LARGE SCALE GENOMIC DNA]</scope>
    <source>
        <strain evidence="2 3">B2I6</strain>
    </source>
</reference>
<accession>A0ABU0NGJ7</accession>
<organism evidence="2 3">
    <name type="scientific">Streptomyces rishiriensis</name>
    <dbReference type="NCBI Taxonomy" id="68264"/>
    <lineage>
        <taxon>Bacteria</taxon>
        <taxon>Bacillati</taxon>
        <taxon>Actinomycetota</taxon>
        <taxon>Actinomycetes</taxon>
        <taxon>Kitasatosporales</taxon>
        <taxon>Streptomycetaceae</taxon>
        <taxon>Streptomyces</taxon>
    </lineage>
</organism>
<evidence type="ECO:0000313" key="3">
    <source>
        <dbReference type="Proteomes" id="UP001230654"/>
    </source>
</evidence>
<dbReference type="EMBL" id="JAUSWV010000001">
    <property type="protein sequence ID" value="MDQ0578223.1"/>
    <property type="molecule type" value="Genomic_DNA"/>
</dbReference>
<feature type="region of interest" description="Disordered" evidence="1">
    <location>
        <begin position="219"/>
        <end position="246"/>
    </location>
</feature>
<proteinExistence type="predicted"/>
<feature type="compositionally biased region" description="Polar residues" evidence="1">
    <location>
        <begin position="280"/>
        <end position="289"/>
    </location>
</feature>
<evidence type="ECO:0000256" key="1">
    <source>
        <dbReference type="SAM" id="MobiDB-lite"/>
    </source>
</evidence>
<feature type="compositionally biased region" description="Polar residues" evidence="1">
    <location>
        <begin position="298"/>
        <end position="310"/>
    </location>
</feature>
<dbReference type="Proteomes" id="UP001230654">
    <property type="component" value="Unassembled WGS sequence"/>
</dbReference>
<keyword evidence="3" id="KW-1185">Reference proteome</keyword>
<sequence>MKDDEMASALYAADFDIDPETKRAILPPQQTSVPLSIRLHSSTIRSGKLNSALGPRSKTAAEFKGFRTQQDATGRWGLAQDTPRTEQGISDRNFADAVRAADFMIDPATGRPVLPTARSSSLAAHLHSALPGANGIKTGLKPHTIQALRDQGFHIQPSGGKWGLADDTPRWGDGKQWITRAEFMRRQSTTESGITIPVDIATGRIQALAAAALSAENSRALAAPRERQAPGPGQGSYGPAAPRRESGVPLPSIAALERSGHLPFRDFTAAAAAQVAGVTPRSTQSQHPTAESGPYPNYPSQTQRAPGQQR</sequence>
<name>A0ABU0NGJ7_STRRH</name>
<protein>
    <submittedName>
        <fullName evidence="2">Uncharacterized protein</fullName>
    </submittedName>
</protein>
<gene>
    <name evidence="2" type="ORF">QF030_000401</name>
</gene>
<evidence type="ECO:0000313" key="2">
    <source>
        <dbReference type="EMBL" id="MDQ0578223.1"/>
    </source>
</evidence>